<organism evidence="3 4">
    <name type="scientific">Chitinophaga niastensis</name>
    <dbReference type="NCBI Taxonomy" id="536980"/>
    <lineage>
        <taxon>Bacteria</taxon>
        <taxon>Pseudomonadati</taxon>
        <taxon>Bacteroidota</taxon>
        <taxon>Chitinophagia</taxon>
        <taxon>Chitinophagales</taxon>
        <taxon>Chitinophagaceae</taxon>
        <taxon>Chitinophaga</taxon>
    </lineage>
</organism>
<evidence type="ECO:0000313" key="3">
    <source>
        <dbReference type="EMBL" id="PSL47966.1"/>
    </source>
</evidence>
<keyword evidence="4" id="KW-1185">Reference proteome</keyword>
<evidence type="ECO:0000256" key="2">
    <source>
        <dbReference type="SAM" id="SignalP"/>
    </source>
</evidence>
<evidence type="ECO:0008006" key="5">
    <source>
        <dbReference type="Google" id="ProtNLM"/>
    </source>
</evidence>
<dbReference type="Proteomes" id="UP000240971">
    <property type="component" value="Unassembled WGS sequence"/>
</dbReference>
<dbReference type="RefSeq" id="WP_106528385.1">
    <property type="nucleotide sequence ID" value="NZ_PYAW01000002.1"/>
</dbReference>
<evidence type="ECO:0000313" key="4">
    <source>
        <dbReference type="Proteomes" id="UP000240971"/>
    </source>
</evidence>
<feature type="region of interest" description="Disordered" evidence="1">
    <location>
        <begin position="413"/>
        <end position="435"/>
    </location>
</feature>
<dbReference type="AlphaFoldDB" id="A0A2P8HP19"/>
<keyword evidence="2" id="KW-0732">Signal</keyword>
<feature type="chain" id="PRO_5015140812" description="DUF4397 domain-containing protein" evidence="2">
    <location>
        <begin position="21"/>
        <end position="602"/>
    </location>
</feature>
<dbReference type="OrthoDB" id="615056at2"/>
<name>A0A2P8HP19_CHINA</name>
<comment type="caution">
    <text evidence="3">The sequence shown here is derived from an EMBL/GenBank/DDBJ whole genome shotgun (WGS) entry which is preliminary data.</text>
</comment>
<feature type="compositionally biased region" description="Polar residues" evidence="1">
    <location>
        <begin position="413"/>
        <end position="422"/>
    </location>
</feature>
<reference evidence="3 4" key="1">
    <citation type="submission" date="2018-03" db="EMBL/GenBank/DDBJ databases">
        <title>Genomic Encyclopedia of Archaeal and Bacterial Type Strains, Phase II (KMG-II): from individual species to whole genera.</title>
        <authorList>
            <person name="Goeker M."/>
        </authorList>
    </citation>
    <scope>NUCLEOTIDE SEQUENCE [LARGE SCALE GENOMIC DNA]</scope>
    <source>
        <strain evidence="3 4">DSM 24859</strain>
    </source>
</reference>
<feature type="signal peptide" evidence="2">
    <location>
        <begin position="1"/>
        <end position="20"/>
    </location>
</feature>
<evidence type="ECO:0000256" key="1">
    <source>
        <dbReference type="SAM" id="MobiDB-lite"/>
    </source>
</evidence>
<protein>
    <recommendedName>
        <fullName evidence="5">DUF4397 domain-containing protein</fullName>
    </recommendedName>
</protein>
<sequence>MTKIKTITVLLLLLSGMLLNSCVKDKVDNRIPLLDVSNKSASAIRLFNFSGTSLDVTVNNIPLTAYSSGNTGSAGQSTQVGLSVFPTGTWPNADNGSPFTVPNSLLDKSGKIHLLLQQRASDVNFPFSLDTIIANDVLHPLDYYVQADGTIRVLNRDNVPASNGQNFKVRIINLGRARDVLGLNGPVSLTYSDGSKVNDLLNNIAQGSISPYVEMPYGAYQFKLFVSGGMSIDPTKQLAELPQLPNQNPCAAGVLSQEGIISRVRTFKPGGVYSIVITPNFFEYFSCDKASRYGSIVNSYRVITEVDPGVNYTYARMQAVNALPGKQVTVQVDGQPAGGVLDYIGNTAQDMAQHPAYTIYIQGHHTVQATDAQGTVLATADINLYPYDNYTIWVYEKPDGKTDLLFESNDMTGSLYRPNSPNSPVPDDGTDGTIRRTRDNYAVQTRFLNLSPDLPYATFTNDQQFFLPVSNNGSDTIRYPSAYIAQATGRMPERNPAIIYSLGPYQEFSTLGGQHSDGGILPRLIRVFKSEPGNLPEIPGTLLSGIAPLDATKAYISNAALYTPGKLPLGENGVYTVALVGKTFGSSEPGAHARLVLIKHNK</sequence>
<dbReference type="EMBL" id="PYAW01000002">
    <property type="protein sequence ID" value="PSL47966.1"/>
    <property type="molecule type" value="Genomic_DNA"/>
</dbReference>
<proteinExistence type="predicted"/>
<gene>
    <name evidence="3" type="ORF">CLV51_102826</name>
</gene>
<accession>A0A2P8HP19</accession>